<evidence type="ECO:0000313" key="1">
    <source>
        <dbReference type="EMBL" id="MCW3788604.1"/>
    </source>
</evidence>
<dbReference type="AlphaFoldDB" id="A0AAE3M851"/>
<evidence type="ECO:0000313" key="2">
    <source>
        <dbReference type="Proteomes" id="UP001209229"/>
    </source>
</evidence>
<organism evidence="1 2">
    <name type="scientific">Plebeiibacterium sediminum</name>
    <dbReference type="NCBI Taxonomy" id="2992112"/>
    <lineage>
        <taxon>Bacteria</taxon>
        <taxon>Pseudomonadati</taxon>
        <taxon>Bacteroidota</taxon>
        <taxon>Bacteroidia</taxon>
        <taxon>Marinilabiliales</taxon>
        <taxon>Marinilabiliaceae</taxon>
        <taxon>Plebeiibacterium</taxon>
    </lineage>
</organism>
<protein>
    <submittedName>
        <fullName evidence="1">Uncharacterized protein</fullName>
    </submittedName>
</protein>
<name>A0AAE3M851_9BACT</name>
<dbReference type="Proteomes" id="UP001209229">
    <property type="component" value="Unassembled WGS sequence"/>
</dbReference>
<gene>
    <name evidence="1" type="ORF">OM075_19200</name>
</gene>
<keyword evidence="2" id="KW-1185">Reference proteome</keyword>
<dbReference type="RefSeq" id="WP_301192162.1">
    <property type="nucleotide sequence ID" value="NZ_JAPDPJ010000058.1"/>
</dbReference>
<proteinExistence type="predicted"/>
<reference evidence="1" key="1">
    <citation type="submission" date="2022-10" db="EMBL/GenBank/DDBJ databases">
        <authorList>
            <person name="Yu W.X."/>
        </authorList>
    </citation>
    <scope>NUCLEOTIDE SEQUENCE</scope>
    <source>
        <strain evidence="1">AAT</strain>
    </source>
</reference>
<comment type="caution">
    <text evidence="1">The sequence shown here is derived from an EMBL/GenBank/DDBJ whole genome shotgun (WGS) entry which is preliminary data.</text>
</comment>
<sequence length="88" mass="10303">MNHIKQFYLLLLTIKEDDVMKEKNLKNSNQNISSYENFEGKSANKPNTANRNKNFKIQDELADDFGEVLGDGFHGLDDDYYFDEDDLY</sequence>
<dbReference type="EMBL" id="JAPDPJ010000058">
    <property type="protein sequence ID" value="MCW3788604.1"/>
    <property type="molecule type" value="Genomic_DNA"/>
</dbReference>
<accession>A0AAE3M851</accession>